<protein>
    <submittedName>
        <fullName evidence="1">Uncharacterized protein</fullName>
    </submittedName>
</protein>
<dbReference type="EMBL" id="MWWS01000005">
    <property type="protein sequence ID" value="OZG49254.1"/>
    <property type="molecule type" value="Genomic_DNA"/>
</dbReference>
<proteinExistence type="predicted"/>
<keyword evidence="2" id="KW-1185">Reference proteome</keyword>
<sequence length="71" mass="8200">MCWRYATKYLLLYVQGMFKIGCFARKVDRIVWLLIMCKGTHNKGAWYELTVRMCGGNDDVDGWHLPGVGGR</sequence>
<name>A0A261EQZ1_9BIFI</name>
<accession>A0A261EQZ1</accession>
<evidence type="ECO:0000313" key="2">
    <source>
        <dbReference type="Proteomes" id="UP000216004"/>
    </source>
</evidence>
<evidence type="ECO:0000313" key="1">
    <source>
        <dbReference type="EMBL" id="OZG49254.1"/>
    </source>
</evidence>
<dbReference type="Proteomes" id="UP000216004">
    <property type="component" value="Unassembled WGS sequence"/>
</dbReference>
<organism evidence="1 2">
    <name type="scientific">Bombiscardovia coagulans</name>
    <dbReference type="NCBI Taxonomy" id="686666"/>
    <lineage>
        <taxon>Bacteria</taxon>
        <taxon>Bacillati</taxon>
        <taxon>Actinomycetota</taxon>
        <taxon>Actinomycetes</taxon>
        <taxon>Bifidobacteriales</taxon>
        <taxon>Bifidobacteriaceae</taxon>
        <taxon>Bombiscardovia</taxon>
    </lineage>
</organism>
<reference evidence="1 2" key="1">
    <citation type="journal article" date="2017" name="BMC Genomics">
        <title>Comparative genomic and phylogenomic analyses of the Bifidobacteriaceae family.</title>
        <authorList>
            <person name="Lugli G.A."/>
            <person name="Milani C."/>
            <person name="Turroni F."/>
            <person name="Duranti S."/>
            <person name="Mancabelli L."/>
            <person name="Mangifesta M."/>
            <person name="Ferrario C."/>
            <person name="Modesto M."/>
            <person name="Mattarelli P."/>
            <person name="Jiri K."/>
            <person name="van Sinderen D."/>
            <person name="Ventura M."/>
        </authorList>
    </citation>
    <scope>NUCLEOTIDE SEQUENCE [LARGE SCALE GENOMIC DNA]</scope>
    <source>
        <strain evidence="1 2">DSM 22924</strain>
    </source>
</reference>
<dbReference type="AlphaFoldDB" id="A0A261EQZ1"/>
<comment type="caution">
    <text evidence="1">The sequence shown here is derived from an EMBL/GenBank/DDBJ whole genome shotgun (WGS) entry which is preliminary data.</text>
</comment>
<gene>
    <name evidence="1" type="ORF">BOCO_1063</name>
</gene>